<evidence type="ECO:0000313" key="3">
    <source>
        <dbReference type="EMBL" id="GFO58406.1"/>
    </source>
</evidence>
<dbReference type="SUPFAM" id="SSF52540">
    <property type="entry name" value="P-loop containing nucleoside triphosphate hydrolases"/>
    <property type="match status" value="1"/>
</dbReference>
<dbReference type="Pfam" id="PF03796">
    <property type="entry name" value="DnaB_C"/>
    <property type="match status" value="1"/>
</dbReference>
<dbReference type="GO" id="GO:0005829">
    <property type="term" value="C:cytosol"/>
    <property type="evidence" value="ECO:0007669"/>
    <property type="project" value="TreeGrafter"/>
</dbReference>
<accession>A0A6V8MEI0</accession>
<dbReference type="RefSeq" id="WP_183353275.1">
    <property type="nucleotide sequence ID" value="NZ_BLXX01000002.1"/>
</dbReference>
<comment type="caution">
    <text evidence="3">The sequence shown here is derived from an EMBL/GenBank/DDBJ whole genome shotgun (WGS) entry which is preliminary data.</text>
</comment>
<dbReference type="InterPro" id="IPR003593">
    <property type="entry name" value="AAA+_ATPase"/>
</dbReference>
<dbReference type="PROSITE" id="PS51199">
    <property type="entry name" value="SF4_HELICASE"/>
    <property type="match status" value="1"/>
</dbReference>
<proteinExistence type="predicted"/>
<reference evidence="4" key="1">
    <citation type="submission" date="2020-06" db="EMBL/GenBank/DDBJ databases">
        <title>Draft genomic sequence of Geomonas sp. Red330.</title>
        <authorList>
            <person name="Itoh H."/>
            <person name="Zhenxing X."/>
            <person name="Ushijima N."/>
            <person name="Masuda Y."/>
            <person name="Shiratori Y."/>
            <person name="Senoo K."/>
        </authorList>
    </citation>
    <scope>NUCLEOTIDE SEQUENCE [LARGE SCALE GENOMIC DNA]</scope>
    <source>
        <strain evidence="4">Red330</strain>
    </source>
</reference>
<protein>
    <recommendedName>
        <fullName evidence="2">SF4 helicase domain-containing protein</fullName>
    </recommendedName>
</protein>
<keyword evidence="4" id="KW-1185">Reference proteome</keyword>
<dbReference type="GO" id="GO:0005524">
    <property type="term" value="F:ATP binding"/>
    <property type="evidence" value="ECO:0007669"/>
    <property type="project" value="InterPro"/>
</dbReference>
<organism evidence="3 4">
    <name type="scientific">Geomonas silvestris</name>
    <dbReference type="NCBI Taxonomy" id="2740184"/>
    <lineage>
        <taxon>Bacteria</taxon>
        <taxon>Pseudomonadati</taxon>
        <taxon>Thermodesulfobacteriota</taxon>
        <taxon>Desulfuromonadia</taxon>
        <taxon>Geobacterales</taxon>
        <taxon>Geobacteraceae</taxon>
        <taxon>Geomonas</taxon>
    </lineage>
</organism>
<dbReference type="GO" id="GO:0006269">
    <property type="term" value="P:DNA replication, synthesis of primer"/>
    <property type="evidence" value="ECO:0007669"/>
    <property type="project" value="UniProtKB-KW"/>
</dbReference>
<keyword evidence="1" id="KW-0639">Primosome</keyword>
<dbReference type="GO" id="GO:0003678">
    <property type="term" value="F:DNA helicase activity"/>
    <property type="evidence" value="ECO:0007669"/>
    <property type="project" value="InterPro"/>
</dbReference>
<dbReference type="PANTHER" id="PTHR30153:SF2">
    <property type="entry name" value="REPLICATIVE DNA HELICASE"/>
    <property type="match status" value="1"/>
</dbReference>
<dbReference type="EMBL" id="BLXX01000002">
    <property type="protein sequence ID" value="GFO58406.1"/>
    <property type="molecule type" value="Genomic_DNA"/>
</dbReference>
<dbReference type="InterPro" id="IPR027417">
    <property type="entry name" value="P-loop_NTPase"/>
</dbReference>
<dbReference type="CDD" id="cd00984">
    <property type="entry name" value="DnaB_C"/>
    <property type="match status" value="1"/>
</dbReference>
<feature type="domain" description="SF4 helicase" evidence="2">
    <location>
        <begin position="35"/>
        <end position="300"/>
    </location>
</feature>
<evidence type="ECO:0000259" key="2">
    <source>
        <dbReference type="PROSITE" id="PS51199"/>
    </source>
</evidence>
<sequence length="300" mass="32971">MQRKLNKDVDQAPPYNKVSEVLKKSIRKIESRYESPKNITGAPSGYVDLDLMTGGFQPGDLVVIAGRPSMGKTSLALNIANSVAIEAEGVGPVGIITLESTEEQVTEKLLCALAGVNINRLRSGRLTEVDWPKLTKAAGRLHDSPIFVKSAPNLALDNLINLVRGMKNDQDVRLVIVDYLQLMPSVEESRTQGISNISRSLKGLALELGISVLLLSQVNRSLELRNDKRPKLMDLRDSGSVEEDADIVLFVYRDEVYEPSNDYTESRAEIIVAKQRKGDTGLVNLGFLPDSSLFVNLPKD</sequence>
<dbReference type="Proteomes" id="UP000556026">
    <property type="component" value="Unassembled WGS sequence"/>
</dbReference>
<dbReference type="AlphaFoldDB" id="A0A6V8MEI0"/>
<dbReference type="PANTHER" id="PTHR30153">
    <property type="entry name" value="REPLICATIVE DNA HELICASE DNAB"/>
    <property type="match status" value="1"/>
</dbReference>
<evidence type="ECO:0000313" key="4">
    <source>
        <dbReference type="Proteomes" id="UP000556026"/>
    </source>
</evidence>
<name>A0A6V8MEI0_9BACT</name>
<gene>
    <name evidence="3" type="ORF">GMST_07310</name>
</gene>
<dbReference type="SMART" id="SM00382">
    <property type="entry name" value="AAA"/>
    <property type="match status" value="1"/>
</dbReference>
<evidence type="ECO:0000256" key="1">
    <source>
        <dbReference type="ARBA" id="ARBA00022515"/>
    </source>
</evidence>
<dbReference type="GO" id="GO:1990077">
    <property type="term" value="C:primosome complex"/>
    <property type="evidence" value="ECO:0007669"/>
    <property type="project" value="UniProtKB-KW"/>
</dbReference>
<dbReference type="Gene3D" id="3.40.50.300">
    <property type="entry name" value="P-loop containing nucleotide triphosphate hydrolases"/>
    <property type="match status" value="1"/>
</dbReference>
<dbReference type="InterPro" id="IPR007694">
    <property type="entry name" value="DNA_helicase_DnaB-like_C"/>
</dbReference>